<reference evidence="2" key="1">
    <citation type="journal article" date="2019" name="Philos. Trans. R. Soc. Lond., B, Biol. Sci.">
        <title>Targeted metagenomic recovery of four divergent viruses reveals shared and distinctive characteristics of giant viruses of marine eukaryotes.</title>
        <authorList>
            <person name="Needham D.M."/>
            <person name="Poirier C."/>
            <person name="Hehenberger E."/>
            <person name="Jimenez V."/>
            <person name="Swalwell J.E."/>
            <person name="Santoro A.E."/>
            <person name="Worden A.Z."/>
        </authorList>
    </citation>
    <scope>NUCLEOTIDE SEQUENCE</scope>
    <source>
        <strain evidence="2">OPacV-662</strain>
    </source>
</reference>
<evidence type="ECO:0000259" key="1">
    <source>
        <dbReference type="SMART" id="SM00645"/>
    </source>
</evidence>
<dbReference type="InterPro" id="IPR038765">
    <property type="entry name" value="Papain-like_cys_pep_sf"/>
</dbReference>
<accession>A0A5J6VIW8</accession>
<organism evidence="2">
    <name type="scientific">Megaviridae environmental sample</name>
    <dbReference type="NCBI Taxonomy" id="1737588"/>
    <lineage>
        <taxon>Viruses</taxon>
        <taxon>Varidnaviria</taxon>
        <taxon>Bamfordvirae</taxon>
        <taxon>Nucleocytoviricota</taxon>
        <taxon>Megaviricetes</taxon>
        <taxon>Imitervirales</taxon>
        <taxon>Mimiviridae</taxon>
        <taxon>environmental samples</taxon>
    </lineage>
</organism>
<dbReference type="SMART" id="SM00645">
    <property type="entry name" value="Pept_C1"/>
    <property type="match status" value="1"/>
</dbReference>
<feature type="domain" description="Peptidase C1A papain C-terminal" evidence="1">
    <location>
        <begin position="38"/>
        <end position="225"/>
    </location>
</feature>
<dbReference type="EMBL" id="MN448273">
    <property type="protein sequence ID" value="QFG73860.1"/>
    <property type="molecule type" value="Genomic_DNA"/>
</dbReference>
<dbReference type="InterPro" id="IPR000668">
    <property type="entry name" value="Peptidase_C1A_C"/>
</dbReference>
<dbReference type="GO" id="GO:0006508">
    <property type="term" value="P:proteolysis"/>
    <property type="evidence" value="ECO:0007669"/>
    <property type="project" value="InterPro"/>
</dbReference>
<evidence type="ECO:0000313" key="2">
    <source>
        <dbReference type="EMBL" id="QFG73860.1"/>
    </source>
</evidence>
<sequence length="265" mass="30582">MNLKSCNYKMSNPLFSVIPSPPDERDWICDDILHIDELPLEFTVVNLLKPINQGPHGTCAAHTAACIKEQQEDIGRFSHHFIYNNRRNQSSSGMYGRDVMKILHKKGAIPQKDYSCVFESPDDILPEYYERALNFRIKHYARVYTINGLKKSLMTNGCCFIAFPCYNRGTRMWKDDGSEKLGGHAMTVIGWTKDGFIIRNSWGVRWGNKGNCLYSWDDWGAHYDIWSTIDDESYFSDEDLDDDEDNNRGDQNDAHKRNPMCCVIV</sequence>
<protein>
    <recommendedName>
        <fullName evidence="1">Peptidase C1A papain C-terminal domain-containing protein</fullName>
    </recommendedName>
</protein>
<dbReference type="Pfam" id="PF00112">
    <property type="entry name" value="Peptidase_C1"/>
    <property type="match status" value="1"/>
</dbReference>
<name>A0A5J6VIW8_9VIRU</name>
<dbReference type="Gene3D" id="3.90.70.10">
    <property type="entry name" value="Cysteine proteinases"/>
    <property type="match status" value="1"/>
</dbReference>
<dbReference type="SUPFAM" id="SSF54001">
    <property type="entry name" value="Cysteine proteinases"/>
    <property type="match status" value="1"/>
</dbReference>
<proteinExistence type="predicted"/>
<dbReference type="CDD" id="cd02619">
    <property type="entry name" value="Peptidase_C1"/>
    <property type="match status" value="1"/>
</dbReference>
<dbReference type="GO" id="GO:0008234">
    <property type="term" value="F:cysteine-type peptidase activity"/>
    <property type="evidence" value="ECO:0007669"/>
    <property type="project" value="InterPro"/>
</dbReference>